<dbReference type="Proteomes" id="UP000663848">
    <property type="component" value="Unassembled WGS sequence"/>
</dbReference>
<organism evidence="1 2">
    <name type="scientific">Rotaria socialis</name>
    <dbReference type="NCBI Taxonomy" id="392032"/>
    <lineage>
        <taxon>Eukaryota</taxon>
        <taxon>Metazoa</taxon>
        <taxon>Spiralia</taxon>
        <taxon>Gnathifera</taxon>
        <taxon>Rotifera</taxon>
        <taxon>Eurotatoria</taxon>
        <taxon>Bdelloidea</taxon>
        <taxon>Philodinida</taxon>
        <taxon>Philodinidae</taxon>
        <taxon>Rotaria</taxon>
    </lineage>
</organism>
<feature type="non-terminal residue" evidence="1">
    <location>
        <position position="27"/>
    </location>
</feature>
<gene>
    <name evidence="1" type="ORF">QYT958_LOCUS46775</name>
</gene>
<dbReference type="EMBL" id="CAJOBR010084689">
    <property type="protein sequence ID" value="CAF5130529.1"/>
    <property type="molecule type" value="Genomic_DNA"/>
</dbReference>
<sequence length="27" mass="3203">MMKPRRRLALCSDNYADYLHATSQYTP</sequence>
<accession>A0A822FU49</accession>
<proteinExistence type="predicted"/>
<dbReference type="AlphaFoldDB" id="A0A822FU49"/>
<protein>
    <submittedName>
        <fullName evidence="1">Uncharacterized protein</fullName>
    </submittedName>
</protein>
<evidence type="ECO:0000313" key="1">
    <source>
        <dbReference type="EMBL" id="CAF5130529.1"/>
    </source>
</evidence>
<comment type="caution">
    <text evidence="1">The sequence shown here is derived from an EMBL/GenBank/DDBJ whole genome shotgun (WGS) entry which is preliminary data.</text>
</comment>
<evidence type="ECO:0000313" key="2">
    <source>
        <dbReference type="Proteomes" id="UP000663848"/>
    </source>
</evidence>
<reference evidence="1" key="1">
    <citation type="submission" date="2021-02" db="EMBL/GenBank/DDBJ databases">
        <authorList>
            <person name="Nowell W R."/>
        </authorList>
    </citation>
    <scope>NUCLEOTIDE SEQUENCE</scope>
</reference>
<name>A0A822FU49_9BILA</name>